<keyword evidence="3" id="KW-1185">Reference proteome</keyword>
<organism evidence="2 3">
    <name type="scientific">Dryococelus australis</name>
    <dbReference type="NCBI Taxonomy" id="614101"/>
    <lineage>
        <taxon>Eukaryota</taxon>
        <taxon>Metazoa</taxon>
        <taxon>Ecdysozoa</taxon>
        <taxon>Arthropoda</taxon>
        <taxon>Hexapoda</taxon>
        <taxon>Insecta</taxon>
        <taxon>Pterygota</taxon>
        <taxon>Neoptera</taxon>
        <taxon>Polyneoptera</taxon>
        <taxon>Phasmatodea</taxon>
        <taxon>Verophasmatodea</taxon>
        <taxon>Anareolatae</taxon>
        <taxon>Phasmatidae</taxon>
        <taxon>Eurycanthinae</taxon>
        <taxon>Dryococelus</taxon>
    </lineage>
</organism>
<feature type="region of interest" description="Disordered" evidence="1">
    <location>
        <begin position="359"/>
        <end position="381"/>
    </location>
</feature>
<feature type="compositionally biased region" description="Polar residues" evidence="1">
    <location>
        <begin position="366"/>
        <end position="379"/>
    </location>
</feature>
<name>A0ABQ9GDC2_9NEOP</name>
<accession>A0ABQ9GDC2</accession>
<sequence>MKLHNTNRRKIKRYRFYARATALARRGFLSIVGLRKLNNYRCPPEHCNKVKRRMHRSGLTFSCVYFASHTHDGKSRASESSPEPAVRQACVSAASMKLGYFFSFNLFRITRDLIISRYSHHGDPSSIPGRVTGFSHVGIVPDDAVGRWIFSGISRFPRLFIPVPLHTHHISPSSALKTALSRAAQISSLAFRVIKLHQARLSSLYLRSRSRIHCFIGYCHSGTHSVSPCHVLWCIINTELDVLGRTLATLKESACPPSPKGPDNPLNLLRTRDWELQLFPMNEEFPVSASQAELQPRGLQHGGLPQPKHATGALLSSTDLVRELSAGTTRTLHWYALVILNEAGVAPLAWELPDPSRGELAGRGPLSTTSRKTAGTGPSLTPGWTACARKRGCVATSRMDNSFTTLSHASDNTPHVQLKQTSPFYQKGVFEGLWCLGCWIHRSDAVLKLVPGVFDLIYAGTSGWPLHSGATVADWLDWSASHQGEPGSIPGRDHSGFSQVGIVPDDAAGRWVSSGISRSPPPPRPFIPALLRARLTSPLVGSQDTLSRAIQISSFTHATPFVSRACSCRNLLAMLSSRALELSCIYTAFSHSSLTRVMASGTEISLDSTVVCILEPQMLVHWLLPHRVTGVTSHLAVWHSLPVSLQVYYWLRVAQGVSNKLRSNCKVNFSVHVFDVYLVLK</sequence>
<dbReference type="PANTHER" id="PTHR33626:SF2">
    <property type="match status" value="1"/>
</dbReference>
<evidence type="ECO:0000313" key="2">
    <source>
        <dbReference type="EMBL" id="KAJ8870398.1"/>
    </source>
</evidence>
<proteinExistence type="predicted"/>
<dbReference type="PANTHER" id="PTHR33626">
    <property type="entry name" value="ZGC:158463"/>
    <property type="match status" value="1"/>
</dbReference>
<comment type="caution">
    <text evidence="2">The sequence shown here is derived from an EMBL/GenBank/DDBJ whole genome shotgun (WGS) entry which is preliminary data.</text>
</comment>
<protein>
    <submittedName>
        <fullName evidence="2">Uncharacterized protein</fullName>
    </submittedName>
</protein>
<evidence type="ECO:0000256" key="1">
    <source>
        <dbReference type="SAM" id="MobiDB-lite"/>
    </source>
</evidence>
<evidence type="ECO:0000313" key="3">
    <source>
        <dbReference type="Proteomes" id="UP001159363"/>
    </source>
</evidence>
<reference evidence="2 3" key="1">
    <citation type="submission" date="2023-02" db="EMBL/GenBank/DDBJ databases">
        <title>LHISI_Scaffold_Assembly.</title>
        <authorList>
            <person name="Stuart O.P."/>
            <person name="Cleave R."/>
            <person name="Magrath M.J.L."/>
            <person name="Mikheyev A.S."/>
        </authorList>
    </citation>
    <scope>NUCLEOTIDE SEQUENCE [LARGE SCALE GENOMIC DNA]</scope>
    <source>
        <strain evidence="2">Daus_M_001</strain>
        <tissue evidence="2">Leg muscle</tissue>
    </source>
</reference>
<dbReference type="Proteomes" id="UP001159363">
    <property type="component" value="Chromosome 12"/>
</dbReference>
<gene>
    <name evidence="2" type="ORF">PR048_029419</name>
</gene>
<dbReference type="EMBL" id="JARBHB010000013">
    <property type="protein sequence ID" value="KAJ8870398.1"/>
    <property type="molecule type" value="Genomic_DNA"/>
</dbReference>